<dbReference type="Proteomes" id="UP000008633">
    <property type="component" value="Chromosome"/>
</dbReference>
<dbReference type="HOGENOM" id="CLU_095686_0_0_7"/>
<dbReference type="OrthoDB" id="9782820at2"/>
<evidence type="ECO:0000259" key="1">
    <source>
        <dbReference type="PROSITE" id="PS51112"/>
    </source>
</evidence>
<dbReference type="Gene3D" id="3.30.700.20">
    <property type="entry name" value="Hypothetical protein ph0010, domain 1"/>
    <property type="match status" value="1"/>
</dbReference>
<dbReference type="NCBIfam" id="TIGR04335">
    <property type="entry name" value="AmmeMemoSam_A"/>
    <property type="match status" value="1"/>
</dbReference>
<proteinExistence type="predicted"/>
<dbReference type="Pfam" id="PF01871">
    <property type="entry name" value="AMMECR1"/>
    <property type="match status" value="1"/>
</dbReference>
<dbReference type="STRING" id="749222.Nitsa_0149"/>
<dbReference type="AlphaFoldDB" id="E6WYQ1"/>
<gene>
    <name evidence="2" type="ordered locus">Nitsa_0149</name>
</gene>
<evidence type="ECO:0000313" key="3">
    <source>
        <dbReference type="Proteomes" id="UP000008633"/>
    </source>
</evidence>
<organism evidence="2 3">
    <name type="scientific">Nitratifractor salsuginis (strain DSM 16511 / JCM 12458 / E9I37-1)</name>
    <dbReference type="NCBI Taxonomy" id="749222"/>
    <lineage>
        <taxon>Bacteria</taxon>
        <taxon>Pseudomonadati</taxon>
        <taxon>Campylobacterota</taxon>
        <taxon>Epsilonproteobacteria</taxon>
        <taxon>Campylobacterales</taxon>
        <taxon>Sulfurovaceae</taxon>
        <taxon>Nitratifractor</taxon>
    </lineage>
</organism>
<dbReference type="InterPro" id="IPR023473">
    <property type="entry name" value="AMMECR1"/>
</dbReference>
<dbReference type="InterPro" id="IPR036071">
    <property type="entry name" value="AMMECR1_dom_sf"/>
</dbReference>
<dbReference type="PROSITE" id="PS51112">
    <property type="entry name" value="AMMECR1"/>
    <property type="match status" value="1"/>
</dbReference>
<sequence>MNYKLSKEDKKLLIDIARKAIAEELTGKKLLDREALVREHPWLLEPGAAFVTLNENHQLRGCIGSIVAHQPLIDDLIHNAKAAAFSDPRFSPVRPEEFDKLDIEISLLSPPRELSYTDIADLKQKIRPGIDGVILRLGNYQATYLPSVWEQLPDFDMFFATLCQKAGLAPNCLEAHPVIYTYQAEKIKED</sequence>
<dbReference type="InterPro" id="IPR027623">
    <property type="entry name" value="AmmeMemoSam_A"/>
</dbReference>
<name>E6WYQ1_NITSE</name>
<reference evidence="3" key="2">
    <citation type="submission" date="2011-01" db="EMBL/GenBank/DDBJ databases">
        <title>The complete genome of Nitratifractor salsuginis DSM 16511.</title>
        <authorList>
            <consortium name="US DOE Joint Genome Institute (JGI-PGF)"/>
            <person name="Lucas S."/>
            <person name="Copeland A."/>
            <person name="Lapidus A."/>
            <person name="Bruce D."/>
            <person name="Goodwin L."/>
            <person name="Pitluck S."/>
            <person name="Kyrpides N."/>
            <person name="Mavromatis K."/>
            <person name="Ivanova N."/>
            <person name="Mikhailova N."/>
            <person name="Zeytun A."/>
            <person name="Detter J.C."/>
            <person name="Tapia R."/>
            <person name="Han C."/>
            <person name="Land M."/>
            <person name="Hauser L."/>
            <person name="Markowitz V."/>
            <person name="Cheng J.-F."/>
            <person name="Hugenholtz P."/>
            <person name="Woyke T."/>
            <person name="Wu D."/>
            <person name="Tindall B."/>
            <person name="Schuetze A."/>
            <person name="Brambilla E."/>
            <person name="Klenk H.-P."/>
            <person name="Eisen J.A."/>
        </authorList>
    </citation>
    <scope>NUCLEOTIDE SEQUENCE [LARGE SCALE GENOMIC DNA]</scope>
    <source>
        <strain evidence="3">DSM 16511 / JCM 12458 / E9I37-1</strain>
    </source>
</reference>
<dbReference type="RefSeq" id="WP_013553119.1">
    <property type="nucleotide sequence ID" value="NC_014935.1"/>
</dbReference>
<evidence type="ECO:0000313" key="2">
    <source>
        <dbReference type="EMBL" id="ADV45422.1"/>
    </source>
</evidence>
<dbReference type="KEGG" id="nsa:Nitsa_0149"/>
<feature type="domain" description="AMMECR1" evidence="1">
    <location>
        <begin position="8"/>
        <end position="190"/>
    </location>
</feature>
<dbReference type="SUPFAM" id="SSF143447">
    <property type="entry name" value="AMMECR1-like"/>
    <property type="match status" value="1"/>
</dbReference>
<dbReference type="InterPro" id="IPR002733">
    <property type="entry name" value="AMMECR1_domain"/>
</dbReference>
<reference evidence="2 3" key="1">
    <citation type="journal article" date="2011" name="Stand. Genomic Sci.">
        <title>Complete genome sequence of Nitratifractor salsuginis type strain (E9I37-1).</title>
        <authorList>
            <person name="Anderson I."/>
            <person name="Sikorski J."/>
            <person name="Zeytun A."/>
            <person name="Nolan M."/>
            <person name="Lapidus A."/>
            <person name="Lucas S."/>
            <person name="Hammon N."/>
            <person name="Deshpande S."/>
            <person name="Cheng J.F."/>
            <person name="Tapia R."/>
            <person name="Han C."/>
            <person name="Goodwin L."/>
            <person name="Pitluck S."/>
            <person name="Liolios K."/>
            <person name="Pagani I."/>
            <person name="Ivanova N."/>
            <person name="Huntemann M."/>
            <person name="Mavromatis K."/>
            <person name="Ovchinikova G."/>
            <person name="Pati A."/>
            <person name="Chen A."/>
            <person name="Palaniappan K."/>
            <person name="Land M."/>
            <person name="Hauser L."/>
            <person name="Brambilla E.M."/>
            <person name="Ngatchou-Djao O.D."/>
            <person name="Rohde M."/>
            <person name="Tindall B.J."/>
            <person name="Goker M."/>
            <person name="Detter J.C."/>
            <person name="Woyke T."/>
            <person name="Bristow J."/>
            <person name="Eisen J.A."/>
            <person name="Markowitz V."/>
            <person name="Hugenholtz P."/>
            <person name="Klenk H.P."/>
            <person name="Kyrpides N.C."/>
        </authorList>
    </citation>
    <scope>NUCLEOTIDE SEQUENCE [LARGE SCALE GENOMIC DNA]</scope>
    <source>
        <strain evidence="3">DSM 16511 / JCM 12458 / E9I37-1</strain>
    </source>
</reference>
<protein>
    <submittedName>
        <fullName evidence="2">AMMECR1 domain protein</fullName>
    </submittedName>
</protein>
<dbReference type="PANTHER" id="PTHR13016">
    <property type="entry name" value="AMMECR1 HOMOLOG"/>
    <property type="match status" value="1"/>
</dbReference>
<dbReference type="InterPro" id="IPR027485">
    <property type="entry name" value="AMMECR1_N"/>
</dbReference>
<dbReference type="NCBIfam" id="TIGR00296">
    <property type="entry name" value="TIGR00296 family protein"/>
    <property type="match status" value="1"/>
</dbReference>
<dbReference type="Gene3D" id="3.30.1490.150">
    <property type="entry name" value="Hypothetical protein ph0010, domain 2"/>
    <property type="match status" value="1"/>
</dbReference>
<accession>E6WYQ1</accession>
<keyword evidence="3" id="KW-1185">Reference proteome</keyword>
<dbReference type="eggNOG" id="COG2078">
    <property type="taxonomic scope" value="Bacteria"/>
</dbReference>
<dbReference type="PANTHER" id="PTHR13016:SF0">
    <property type="entry name" value="AMME SYNDROME CANDIDATE GENE 1 PROTEIN"/>
    <property type="match status" value="1"/>
</dbReference>
<dbReference type="EMBL" id="CP002452">
    <property type="protein sequence ID" value="ADV45422.1"/>
    <property type="molecule type" value="Genomic_DNA"/>
</dbReference>